<dbReference type="EMBL" id="KF740664">
    <property type="protein sequence ID" value="AHH01831.1"/>
    <property type="molecule type" value="Genomic_DNA"/>
</dbReference>
<dbReference type="GeneID" id="18266292"/>
<evidence type="ECO:0000256" key="1">
    <source>
        <dbReference type="ARBA" id="ARBA00006594"/>
    </source>
</evidence>
<feature type="domain" description="DNA methylase N-4/N-6" evidence="4">
    <location>
        <begin position="22"/>
        <end position="232"/>
    </location>
</feature>
<name>W5S533_9VIRU</name>
<evidence type="ECO:0000313" key="5">
    <source>
        <dbReference type="EMBL" id="AHH01831.1"/>
    </source>
</evidence>
<accession>W5S533</accession>
<evidence type="ECO:0000313" key="6">
    <source>
        <dbReference type="Proteomes" id="UP000202176"/>
    </source>
</evidence>
<dbReference type="InterPro" id="IPR002052">
    <property type="entry name" value="DNA_methylase_N6_adenine_CS"/>
</dbReference>
<dbReference type="REBASE" id="78696">
    <property type="entry name" value="M.PsiP1084TORF264P"/>
</dbReference>
<sequence>MSLYNVDCLSPQGLAIVESSSIDMVLCDPPFGVLNREQWDKKLDLVALFAEIERVTKPNAAVIFFSSKFTAELILGPWEKYYRYDLIWEKNKPRGFLNAKKMPLRTHENILVFYRKTPKYFPQMKEGFEPIHACRRKKTSSHYGEGEGGVNEREGKTDRYPTSILKFPVVQRPIHPAEKPVALLEFLISSFTTEGDVVCDMCFGSASTGEACWNLKRNFIGFEEDEHFFRLGKDRLEKLAAI</sequence>
<evidence type="ECO:0000256" key="2">
    <source>
        <dbReference type="ARBA" id="ARBA00022603"/>
    </source>
</evidence>
<evidence type="ECO:0000259" key="4">
    <source>
        <dbReference type="Pfam" id="PF01555"/>
    </source>
</evidence>
<dbReference type="GO" id="GO:0003677">
    <property type="term" value="F:DNA binding"/>
    <property type="evidence" value="ECO:0007669"/>
    <property type="project" value="InterPro"/>
</dbReference>
<keyword evidence="6" id="KW-1185">Reference proteome</keyword>
<dbReference type="Proteomes" id="UP000202176">
    <property type="component" value="Segment"/>
</dbReference>
<dbReference type="GO" id="GO:0032259">
    <property type="term" value="P:methylation"/>
    <property type="evidence" value="ECO:0007669"/>
    <property type="project" value="UniProtKB-KW"/>
</dbReference>
<keyword evidence="2 5" id="KW-0489">Methyltransferase</keyword>
<organism evidence="5 6">
    <name type="scientific">Pithovirus sibericum</name>
    <dbReference type="NCBI Taxonomy" id="1450746"/>
    <lineage>
        <taxon>Viruses</taxon>
        <taxon>Pithoviruses</taxon>
        <taxon>Orthopithovirinae</taxon>
        <taxon>Alphapithovirus</taxon>
        <taxon>Alphapithovirus sibericum</taxon>
    </lineage>
</organism>
<proteinExistence type="inferred from homology"/>
<dbReference type="InterPro" id="IPR001091">
    <property type="entry name" value="RM_Methyltransferase"/>
</dbReference>
<dbReference type="RefSeq" id="YP_009001166.1">
    <property type="nucleotide sequence ID" value="NC_023423.1"/>
</dbReference>
<dbReference type="InterPro" id="IPR029063">
    <property type="entry name" value="SAM-dependent_MTases_sf"/>
</dbReference>
<gene>
    <name evidence="5" type="ORF">pv_264</name>
</gene>
<dbReference type="Pfam" id="PF01555">
    <property type="entry name" value="N6_N4_Mtase"/>
    <property type="match status" value="1"/>
</dbReference>
<dbReference type="SUPFAM" id="SSF53335">
    <property type="entry name" value="S-adenosyl-L-methionine-dependent methyltransferases"/>
    <property type="match status" value="1"/>
</dbReference>
<dbReference type="InterPro" id="IPR002941">
    <property type="entry name" value="DNA_methylase_N4/N6"/>
</dbReference>
<dbReference type="OrthoDB" id="3832at10239"/>
<dbReference type="PROSITE" id="PS00092">
    <property type="entry name" value="N6_MTASE"/>
    <property type="match status" value="1"/>
</dbReference>
<evidence type="ECO:0000256" key="3">
    <source>
        <dbReference type="ARBA" id="ARBA00022679"/>
    </source>
</evidence>
<protein>
    <submittedName>
        <fullName evidence="5">DNA-cytosine methyltransferase</fullName>
    </submittedName>
</protein>
<reference evidence="5 6" key="1">
    <citation type="journal article" date="2014" name="Proc. Natl. Acad. Sci. U.S.A.">
        <title>Thirty-thousand-year-old distant relative of giant icosahedral DNA viruses with a pandoravirus morphology.</title>
        <authorList>
            <person name="Legendre M."/>
            <person name="Bartoli J."/>
            <person name="Shmakova L."/>
            <person name="Jeudy S."/>
            <person name="Labadie K."/>
            <person name="Adrait A."/>
            <person name="Lescot M."/>
            <person name="Poirot O."/>
            <person name="Bertaux L."/>
            <person name="Bruley C."/>
            <person name="Coute Y."/>
            <person name="Rivkina E."/>
            <person name="Abergel C."/>
            <person name="Claverie J.M."/>
        </authorList>
    </citation>
    <scope>NUCLEOTIDE SEQUENCE [LARGE SCALE GENOMIC DNA]</scope>
    <source>
        <strain evidence="5">P1084-T</strain>
    </source>
</reference>
<dbReference type="Gene3D" id="3.40.50.150">
    <property type="entry name" value="Vaccinia Virus protein VP39"/>
    <property type="match status" value="1"/>
</dbReference>
<dbReference type="PRINTS" id="PR00508">
    <property type="entry name" value="S21N4MTFRASE"/>
</dbReference>
<dbReference type="KEGG" id="vg:18266292"/>
<keyword evidence="3" id="KW-0808">Transferase</keyword>
<comment type="similarity">
    <text evidence="1">Belongs to the N(4)/N(6)-methyltransferase family.</text>
</comment>
<dbReference type="GO" id="GO:0008170">
    <property type="term" value="F:N-methyltransferase activity"/>
    <property type="evidence" value="ECO:0007669"/>
    <property type="project" value="InterPro"/>
</dbReference>